<evidence type="ECO:0000313" key="1">
    <source>
        <dbReference type="EMBL" id="MEA3520059.1"/>
    </source>
</evidence>
<evidence type="ECO:0000313" key="2">
    <source>
        <dbReference type="Proteomes" id="UP001304050"/>
    </source>
</evidence>
<dbReference type="EMBL" id="JAYESG010000013">
    <property type="protein sequence ID" value="MEA3520059.1"/>
    <property type="molecule type" value="Genomic_DNA"/>
</dbReference>
<name>A0ACC6N319_9HYPH</name>
<keyword evidence="2" id="KW-1185">Reference proteome</keyword>
<gene>
    <name evidence="1" type="ORF">U8465_23645</name>
</gene>
<accession>A0ACC6N319</accession>
<comment type="caution">
    <text evidence="1">The sequence shown here is derived from an EMBL/GenBank/DDBJ whole genome shotgun (WGS) entry which is preliminary data.</text>
</comment>
<organism evidence="1 2">
    <name type="scientific">Rhizobium mulingense</name>
    <dbReference type="NCBI Taxonomy" id="3031128"/>
    <lineage>
        <taxon>Bacteria</taxon>
        <taxon>Pseudomonadati</taxon>
        <taxon>Pseudomonadota</taxon>
        <taxon>Alphaproteobacteria</taxon>
        <taxon>Hyphomicrobiales</taxon>
        <taxon>Rhizobiaceae</taxon>
        <taxon>Rhizobium/Agrobacterium group</taxon>
        <taxon>Rhizobium</taxon>
    </lineage>
</organism>
<dbReference type="Proteomes" id="UP001304050">
    <property type="component" value="Unassembled WGS sequence"/>
</dbReference>
<reference evidence="1" key="1">
    <citation type="submission" date="2023-12" db="EMBL/GenBank/DDBJ databases">
        <title>Diversity of Rhizobium in root nodule of phaseolus vulgaris.</title>
        <authorList>
            <person name="Wang H."/>
        </authorList>
    </citation>
    <scope>NUCLEOTIDE SEQUENCE</scope>
    <source>
        <strain evidence="1">MJ31</strain>
    </source>
</reference>
<proteinExistence type="predicted"/>
<sequence length="542" mass="58111">MSSKETTGQAITRSLIAHGIDTVFGIPGAHMYDFNDALYGAGDKLRFIHTRHEQGAGYMAYGYAKSTGRIGAYTVVPGPGVLNSGAALCTAYGANAPVLCVTGNIMSHLIGQGRGQLHELPDQLATMRGITKVAERINHQSEAGPVMSEVVSKMLSGRQGPGAVEAPWDVFGQTGPETDRPLGTKAAHPAVDPDRIAAAATLISGARNPMVMVGGGATDAGGEIAALAELLQAPVTSHRSGKGIVADDHPNYLNFVAAYEYWKKVDVLIGIGSRLELQFMRWKWLPKGLKIIRIDIDPTEMVRLKPDVGIVADASDGTRALTDALAGARREDRTGEFAELNTDARSRFHAVQPQLAYLDSIREILPRDGFFVEEISQMGFTARFAFPVYGPRQYVTCGYQDNLGFGFNTALGVKVANPDKAVISVSGDGGFMFGVQELATAVQHKIAVVAIVFNNSAYGNVLRDQKQTYEGRYLGSDLTNPDFVALGESFGVKSFKATSPGELREVLEKALSLNEPVLIEVPIEKGSEASPWPFIHPAPHAE</sequence>
<protein>
    <submittedName>
        <fullName evidence="1">Thiamine pyrophosphate-binding protein</fullName>
    </submittedName>
</protein>